<accession>A0A645HVE2</accession>
<evidence type="ECO:0000313" key="1">
    <source>
        <dbReference type="EMBL" id="MPN39333.1"/>
    </source>
</evidence>
<dbReference type="EMBL" id="VSSQ01095087">
    <property type="protein sequence ID" value="MPN39333.1"/>
    <property type="molecule type" value="Genomic_DNA"/>
</dbReference>
<gene>
    <name evidence="1" type="ORF">SDC9_186861</name>
</gene>
<comment type="caution">
    <text evidence="1">The sequence shown here is derived from an EMBL/GenBank/DDBJ whole genome shotgun (WGS) entry which is preliminary data.</text>
</comment>
<organism evidence="1">
    <name type="scientific">bioreactor metagenome</name>
    <dbReference type="NCBI Taxonomy" id="1076179"/>
    <lineage>
        <taxon>unclassified sequences</taxon>
        <taxon>metagenomes</taxon>
        <taxon>ecological metagenomes</taxon>
    </lineage>
</organism>
<protein>
    <submittedName>
        <fullName evidence="1">Uncharacterized protein</fullName>
    </submittedName>
</protein>
<reference evidence="1" key="1">
    <citation type="submission" date="2019-08" db="EMBL/GenBank/DDBJ databases">
        <authorList>
            <person name="Kucharzyk K."/>
            <person name="Murdoch R.W."/>
            <person name="Higgins S."/>
            <person name="Loffler F."/>
        </authorList>
    </citation>
    <scope>NUCLEOTIDE SEQUENCE</scope>
</reference>
<name>A0A645HVE2_9ZZZZ</name>
<proteinExistence type="predicted"/>
<dbReference type="AlphaFoldDB" id="A0A645HVE2"/>
<sequence>MEGVSLTLERLGFDPTQHYLFIRYTIDGLYCPPEASYTVQHIYMGGVELECWYKGGQYTEAAAKLWVESYGTFTTFDDWDSGTRGHFMQIVPKYLPDIFEIRLVWDVYDRDIEYNRVFVGTFDITATVHKADIVQGDLWDN</sequence>